<dbReference type="InterPro" id="IPR051539">
    <property type="entry name" value="T4SS-coupling_protein"/>
</dbReference>
<feature type="compositionally biased region" description="Low complexity" evidence="7">
    <location>
        <begin position="279"/>
        <end position="291"/>
    </location>
</feature>
<dbReference type="InterPro" id="IPR003688">
    <property type="entry name" value="TraG/VirD4"/>
</dbReference>
<dbReference type="RefSeq" id="WP_086861748.1">
    <property type="nucleotide sequence ID" value="NZ_JADBEG010000001.1"/>
</dbReference>
<dbReference type="SUPFAM" id="SSF52540">
    <property type="entry name" value="P-loop containing nucleoside triphosphate hydrolases"/>
    <property type="match status" value="1"/>
</dbReference>
<keyword evidence="5" id="KW-1133">Transmembrane helix</keyword>
<keyword evidence="6" id="KW-0472">Membrane</keyword>
<evidence type="ECO:0000256" key="7">
    <source>
        <dbReference type="SAM" id="MobiDB-lite"/>
    </source>
</evidence>
<protein>
    <recommendedName>
        <fullName evidence="10">Type IV secretory system conjugative DNA transfer family protein</fullName>
    </recommendedName>
</protein>
<dbReference type="Proteomes" id="UP000631670">
    <property type="component" value="Unassembled WGS sequence"/>
</dbReference>
<dbReference type="Gene3D" id="3.40.50.300">
    <property type="entry name" value="P-loop containing nucleotide triphosphate hydrolases"/>
    <property type="match status" value="1"/>
</dbReference>
<accession>A0ABR9ICL5</accession>
<dbReference type="Pfam" id="PF02534">
    <property type="entry name" value="T4SS-DNA_transf"/>
    <property type="match status" value="1"/>
</dbReference>
<evidence type="ECO:0000256" key="5">
    <source>
        <dbReference type="ARBA" id="ARBA00022989"/>
    </source>
</evidence>
<evidence type="ECO:0000256" key="3">
    <source>
        <dbReference type="ARBA" id="ARBA00022475"/>
    </source>
</evidence>
<keyword evidence="4" id="KW-0812">Transmembrane</keyword>
<dbReference type="PANTHER" id="PTHR37937:SF1">
    <property type="entry name" value="CONJUGATIVE TRANSFER: DNA TRANSPORT"/>
    <property type="match status" value="1"/>
</dbReference>
<reference evidence="8 9" key="1">
    <citation type="submission" date="2020-10" db="EMBL/GenBank/DDBJ databases">
        <title>Sequencing the genomes of 1000 actinobacteria strains.</title>
        <authorList>
            <person name="Klenk H.-P."/>
        </authorList>
    </citation>
    <scope>NUCLEOTIDE SEQUENCE [LARGE SCALE GENOMIC DNA]</scope>
    <source>
        <strain evidence="8 9">DSM 44653</strain>
    </source>
</reference>
<evidence type="ECO:0000313" key="9">
    <source>
        <dbReference type="Proteomes" id="UP000631670"/>
    </source>
</evidence>
<evidence type="ECO:0000256" key="6">
    <source>
        <dbReference type="ARBA" id="ARBA00023136"/>
    </source>
</evidence>
<comment type="similarity">
    <text evidence="2">Belongs to the VirD4/TraG family.</text>
</comment>
<organism evidence="8 9">
    <name type="scientific">Amycolatopsis lexingtonensis</name>
    <dbReference type="NCBI Taxonomy" id="218822"/>
    <lineage>
        <taxon>Bacteria</taxon>
        <taxon>Bacillati</taxon>
        <taxon>Actinomycetota</taxon>
        <taxon>Actinomycetes</taxon>
        <taxon>Pseudonocardiales</taxon>
        <taxon>Pseudonocardiaceae</taxon>
        <taxon>Amycolatopsis</taxon>
    </lineage>
</organism>
<evidence type="ECO:0000313" key="8">
    <source>
        <dbReference type="EMBL" id="MBE1500918.1"/>
    </source>
</evidence>
<proteinExistence type="inferred from homology"/>
<dbReference type="EMBL" id="JADBEG010000001">
    <property type="protein sequence ID" value="MBE1500918.1"/>
    <property type="molecule type" value="Genomic_DNA"/>
</dbReference>
<gene>
    <name evidence="8" type="ORF">H4696_008018</name>
</gene>
<dbReference type="PANTHER" id="PTHR37937">
    <property type="entry name" value="CONJUGATIVE TRANSFER: DNA TRANSPORT"/>
    <property type="match status" value="1"/>
</dbReference>
<sequence>MIELTWFEAVPPRDAAFDDLTQMVRVLAARPHHGLRRLQPLVVFEVWLHADRVQWLVGVEPQLARTLPGELAAQLPQLTLTESRQPVRPAPVTGRELRLTSLIYPLRVTTARAVTAGLFQAQRQLRTGESVVIQWVVGPSQTRTQVPVTESPLELLGFAARREPSSDDQRAWKQKLAEPLFGVRGRIGAVAGDPRRAGELLRPAVSALSLVSGSHSRLYASPQSSKTATQLHQVMGRMRSWSGIANAAELAVMMGWCLGGLDVPGGAGRFAPAPASLLRATPPRPATADRPVGVSTHPASRGQGVWLPRRSYVTGSHVIGPIGRGKSTLLAHWALREAQAGGSIVVLEPKSDLVTAIAARLGDHGNVVILEPGTDGPVIGLNPLSGPRHDAERRADAVLGLLREVFGSAIGPRSADVLLHALVMAARLDDGTLCDVGPILSSPQYRRAVAAKVGDPLTISPWLNWFDALSEEQRAQVVMPVRNKLTAWTARPAIRHLLGQPTPKFDLAQVFDRPTVLLVSLNAGLLGPEATSLLGSLLLQQAWHLVQRQTTRPAAFRRPVTIMVDEWHTFTAGLDFGDALARARGAGVNFVAAHQNLGQLSPALRSAALANLGTQVVFRPAEEDAQPLARLLGEPVTPEDLMQLGAHRAAVKTTVNGNAQAAFEVVTPPLPDALRDPVELRRASAERYGADPAAIDAALLNRWAGEAPPDGPVGVRRTNQ</sequence>
<name>A0ABR9ICL5_9PSEU</name>
<keyword evidence="9" id="KW-1185">Reference proteome</keyword>
<evidence type="ECO:0008006" key="10">
    <source>
        <dbReference type="Google" id="ProtNLM"/>
    </source>
</evidence>
<comment type="subcellular location">
    <subcellularLocation>
        <location evidence="1">Cell membrane</location>
        <topology evidence="1">Multi-pass membrane protein</topology>
    </subcellularLocation>
</comment>
<dbReference type="CDD" id="cd01127">
    <property type="entry name" value="TrwB_TraG_TraD_VirD4"/>
    <property type="match status" value="1"/>
</dbReference>
<comment type="caution">
    <text evidence="8">The sequence shown here is derived from an EMBL/GenBank/DDBJ whole genome shotgun (WGS) entry which is preliminary data.</text>
</comment>
<dbReference type="InterPro" id="IPR027417">
    <property type="entry name" value="P-loop_NTPase"/>
</dbReference>
<evidence type="ECO:0000256" key="2">
    <source>
        <dbReference type="ARBA" id="ARBA00008806"/>
    </source>
</evidence>
<feature type="region of interest" description="Disordered" evidence="7">
    <location>
        <begin position="279"/>
        <end position="301"/>
    </location>
</feature>
<keyword evidence="3" id="KW-1003">Cell membrane</keyword>
<evidence type="ECO:0000256" key="1">
    <source>
        <dbReference type="ARBA" id="ARBA00004651"/>
    </source>
</evidence>
<evidence type="ECO:0000256" key="4">
    <source>
        <dbReference type="ARBA" id="ARBA00022692"/>
    </source>
</evidence>